<dbReference type="EMBL" id="QGKR01000226">
    <property type="protein sequence ID" value="PWR07306.1"/>
    <property type="molecule type" value="Genomic_DNA"/>
</dbReference>
<gene>
    <name evidence="2" type="ORF">DKT68_19810</name>
</gene>
<sequence length="128" mass="13864">MTCSRRLRDWNDAGVWQRLHEVLLGKLRINNQLDMSRAVIDGSHVRALIDGSGVRALIDGSGVRALIDGSGVRALKGDPKPVQARSTAASQARTPRHHRGGRHPLAVSLIGGNCHDVTQLMPLVDKIP</sequence>
<proteinExistence type="predicted"/>
<evidence type="ECO:0000313" key="2">
    <source>
        <dbReference type="EMBL" id="PWR07306.1"/>
    </source>
</evidence>
<dbReference type="OrthoDB" id="3213859at2"/>
<keyword evidence="3" id="KW-1185">Reference proteome</keyword>
<evidence type="ECO:0008006" key="4">
    <source>
        <dbReference type="Google" id="ProtNLM"/>
    </source>
</evidence>
<evidence type="ECO:0000313" key="3">
    <source>
        <dbReference type="Proteomes" id="UP000245410"/>
    </source>
</evidence>
<protein>
    <recommendedName>
        <fullName evidence="4">Transposase</fullName>
    </recommendedName>
</protein>
<comment type="caution">
    <text evidence="2">The sequence shown here is derived from an EMBL/GenBank/DDBJ whole genome shotgun (WGS) entry which is preliminary data.</text>
</comment>
<dbReference type="AlphaFoldDB" id="A0A317D0H4"/>
<organism evidence="2 3">
    <name type="scientific">Micromonospora acroterricola</name>
    <dbReference type="NCBI Taxonomy" id="2202421"/>
    <lineage>
        <taxon>Bacteria</taxon>
        <taxon>Bacillati</taxon>
        <taxon>Actinomycetota</taxon>
        <taxon>Actinomycetes</taxon>
        <taxon>Micromonosporales</taxon>
        <taxon>Micromonosporaceae</taxon>
        <taxon>Micromonospora</taxon>
    </lineage>
</organism>
<reference evidence="2 3" key="1">
    <citation type="submission" date="2018-05" db="EMBL/GenBank/DDBJ databases">
        <title>Micromonospora atacamensis sp. nov., a novel actinobacteria isolated from high altitude Atacama Desert soil.</title>
        <authorList>
            <person name="Carro L."/>
            <person name="Golinska P."/>
            <person name="Klenk H.-P."/>
            <person name="Goodfellow M."/>
        </authorList>
    </citation>
    <scope>NUCLEOTIDE SEQUENCE [LARGE SCALE GENOMIC DNA]</scope>
    <source>
        <strain evidence="2 3">5R2A7</strain>
    </source>
</reference>
<feature type="region of interest" description="Disordered" evidence="1">
    <location>
        <begin position="76"/>
        <end position="102"/>
    </location>
</feature>
<evidence type="ECO:0000256" key="1">
    <source>
        <dbReference type="SAM" id="MobiDB-lite"/>
    </source>
</evidence>
<accession>A0A317D0H4</accession>
<dbReference type="Proteomes" id="UP000245410">
    <property type="component" value="Unassembled WGS sequence"/>
</dbReference>
<name>A0A317D0H4_9ACTN</name>
<feature type="compositionally biased region" description="Polar residues" evidence="1">
    <location>
        <begin position="84"/>
        <end position="93"/>
    </location>
</feature>